<feature type="compositionally biased region" description="Gly residues" evidence="1">
    <location>
        <begin position="57"/>
        <end position="67"/>
    </location>
</feature>
<proteinExistence type="predicted"/>
<feature type="compositionally biased region" description="Basic and acidic residues" evidence="1">
    <location>
        <begin position="77"/>
        <end position="91"/>
    </location>
</feature>
<evidence type="ECO:0000256" key="1">
    <source>
        <dbReference type="SAM" id="MobiDB-lite"/>
    </source>
</evidence>
<keyword evidence="4" id="KW-1185">Reference proteome</keyword>
<sequence>MAAEKPESLPSLDAYRPRSESPFSCDVDQGSGERGESSLQLAQSVGATGCAKEGGGKDSVGGIGNEGDSGDDADEEGRDHLEHWEEISEERLDVDESSEATTNLVSPFVPYDRQPNRLFPSWNDSTFTQQRVLPGDRGFTISLEEFFGVEAPDNSVSFEDIENPADEEIGGESG</sequence>
<organism evidence="3 4">
    <name type="scientific">Phytophthora rubi</name>
    <dbReference type="NCBI Taxonomy" id="129364"/>
    <lineage>
        <taxon>Eukaryota</taxon>
        <taxon>Sar</taxon>
        <taxon>Stramenopiles</taxon>
        <taxon>Oomycota</taxon>
        <taxon>Peronosporomycetes</taxon>
        <taxon>Peronosporales</taxon>
        <taxon>Peronosporaceae</taxon>
        <taxon>Phytophthora</taxon>
    </lineage>
</organism>
<evidence type="ECO:0000313" key="2">
    <source>
        <dbReference type="EMBL" id="KAE9039872.1"/>
    </source>
</evidence>
<dbReference type="EMBL" id="QXFU01000221">
    <property type="protein sequence ID" value="KAE9039872.1"/>
    <property type="molecule type" value="Genomic_DNA"/>
</dbReference>
<evidence type="ECO:0000313" key="5">
    <source>
        <dbReference type="Proteomes" id="UP000435112"/>
    </source>
</evidence>
<feature type="region of interest" description="Disordered" evidence="1">
    <location>
        <begin position="154"/>
        <end position="174"/>
    </location>
</feature>
<accession>A0A6A4G2G4</accession>
<feature type="compositionally biased region" description="Polar residues" evidence="1">
    <location>
        <begin position="37"/>
        <end position="46"/>
    </location>
</feature>
<gene>
    <name evidence="2" type="ORF">PR002_g5249</name>
    <name evidence="3" type="ORF">PR003_g6423</name>
</gene>
<dbReference type="Proteomes" id="UP000434957">
    <property type="component" value="Unassembled WGS sequence"/>
</dbReference>
<evidence type="ECO:0000313" key="4">
    <source>
        <dbReference type="Proteomes" id="UP000434957"/>
    </source>
</evidence>
<comment type="caution">
    <text evidence="3">The sequence shown here is derived from an EMBL/GenBank/DDBJ whole genome shotgun (WGS) entry which is preliminary data.</text>
</comment>
<protein>
    <submittedName>
        <fullName evidence="3">Uncharacterized protein</fullName>
    </submittedName>
</protein>
<evidence type="ECO:0000313" key="3">
    <source>
        <dbReference type="EMBL" id="KAE9348416.1"/>
    </source>
</evidence>
<name>A0A6A4G2G4_9STRA</name>
<feature type="region of interest" description="Disordered" evidence="1">
    <location>
        <begin position="1"/>
        <end position="111"/>
    </location>
</feature>
<dbReference type="EMBL" id="QXFT01000286">
    <property type="protein sequence ID" value="KAE9348416.1"/>
    <property type="molecule type" value="Genomic_DNA"/>
</dbReference>
<reference evidence="3 4" key="1">
    <citation type="submission" date="2018-08" db="EMBL/GenBank/DDBJ databases">
        <title>Genomic investigation of the strawberry pathogen Phytophthora fragariae indicates pathogenicity is determined by transcriptional variation in three key races.</title>
        <authorList>
            <person name="Adams T.M."/>
            <person name="Armitage A.D."/>
            <person name="Sobczyk M.K."/>
            <person name="Bates H.J."/>
            <person name="Dunwell J.M."/>
            <person name="Nellist C.F."/>
            <person name="Harrison R.J."/>
        </authorList>
    </citation>
    <scope>NUCLEOTIDE SEQUENCE [LARGE SCALE GENOMIC DNA]</scope>
    <source>
        <strain evidence="2 5">SCRP324</strain>
        <strain evidence="3 4">SCRP333</strain>
    </source>
</reference>
<dbReference type="Proteomes" id="UP000435112">
    <property type="component" value="Unassembled WGS sequence"/>
</dbReference>
<dbReference type="AlphaFoldDB" id="A0A6A4G2G4"/>
<feature type="compositionally biased region" description="Acidic residues" evidence="1">
    <location>
        <begin position="159"/>
        <end position="174"/>
    </location>
</feature>